<sequence>MRSFYCIYNSSGDSRNIAARVQALRKACTEEEIHFIALDQHSIDFSRLPEPEKGDGIYNCSRDGMLLERVFIQRKLRTFYNSFPEAGVIEISNYWSILHDKSDIPTPKTVWIGTNDRTILSNYVDYLKGFPIIIKCYGGTGGIGVIKVDSFSSLYSLADYLTAIQTRFALREFIPSTSCERLVVLGNEVIAAVSRPIVKNDFRSSSFDIAVNKLDTDEILESIAVRSVNQVNLSLGGVDIITDSRDGQSYLLEVNFPFNFIPTQETTGVNIPGKMIKWLFSKQI</sequence>
<dbReference type="GO" id="GO:0005737">
    <property type="term" value="C:cytoplasm"/>
    <property type="evidence" value="ECO:0007669"/>
    <property type="project" value="TreeGrafter"/>
</dbReference>
<dbReference type="GO" id="GO:0046872">
    <property type="term" value="F:metal ion binding"/>
    <property type="evidence" value="ECO:0007669"/>
    <property type="project" value="InterPro"/>
</dbReference>
<dbReference type="GO" id="GO:0009432">
    <property type="term" value="P:SOS response"/>
    <property type="evidence" value="ECO:0007669"/>
    <property type="project" value="TreeGrafter"/>
</dbReference>
<evidence type="ECO:0000313" key="4">
    <source>
        <dbReference type="Proteomes" id="UP000306402"/>
    </source>
</evidence>
<proteinExistence type="predicted"/>
<comment type="caution">
    <text evidence="3">The sequence shown here is derived from an EMBL/GenBank/DDBJ whole genome shotgun (WGS) entry which is preliminary data.</text>
</comment>
<keyword evidence="1" id="KW-0547">Nucleotide-binding</keyword>
<keyword evidence="1" id="KW-0067">ATP-binding</keyword>
<dbReference type="Gene3D" id="3.30.1490.20">
    <property type="entry name" value="ATP-grasp fold, A domain"/>
    <property type="match status" value="1"/>
</dbReference>
<dbReference type="GO" id="GO:0018169">
    <property type="term" value="F:ribosomal S6-glutamic acid ligase activity"/>
    <property type="evidence" value="ECO:0007669"/>
    <property type="project" value="TreeGrafter"/>
</dbReference>
<dbReference type="Gene3D" id="3.30.470.20">
    <property type="entry name" value="ATP-grasp fold, B domain"/>
    <property type="match status" value="1"/>
</dbReference>
<reference evidence="3 4" key="1">
    <citation type="submission" date="2019-05" db="EMBL/GenBank/DDBJ databases">
        <authorList>
            <person name="Qu J.-H."/>
        </authorList>
    </citation>
    <scope>NUCLEOTIDE SEQUENCE [LARGE SCALE GENOMIC DNA]</scope>
    <source>
        <strain evidence="3 4">T17</strain>
    </source>
</reference>
<dbReference type="InterPro" id="IPR013815">
    <property type="entry name" value="ATP_grasp_subdomain_1"/>
</dbReference>
<dbReference type="PROSITE" id="PS50975">
    <property type="entry name" value="ATP_GRASP"/>
    <property type="match status" value="1"/>
</dbReference>
<feature type="domain" description="ATP-grasp" evidence="2">
    <location>
        <begin position="96"/>
        <end position="280"/>
    </location>
</feature>
<dbReference type="GO" id="GO:0005524">
    <property type="term" value="F:ATP binding"/>
    <property type="evidence" value="ECO:0007669"/>
    <property type="project" value="UniProtKB-UniRule"/>
</dbReference>
<dbReference type="PANTHER" id="PTHR21621:SF0">
    <property type="entry name" value="BETA-CITRYLGLUTAMATE SYNTHASE B-RELATED"/>
    <property type="match status" value="1"/>
</dbReference>
<protein>
    <recommendedName>
        <fullName evidence="2">ATP-grasp domain-containing protein</fullName>
    </recommendedName>
</protein>
<keyword evidence="4" id="KW-1185">Reference proteome</keyword>
<evidence type="ECO:0000313" key="3">
    <source>
        <dbReference type="EMBL" id="TLV01332.1"/>
    </source>
</evidence>
<dbReference type="InterPro" id="IPR013651">
    <property type="entry name" value="ATP-grasp_RimK-type"/>
</dbReference>
<gene>
    <name evidence="3" type="ORF">FEN17_18015</name>
</gene>
<dbReference type="AlphaFoldDB" id="A0A5R9KYE3"/>
<dbReference type="OrthoDB" id="783569at2"/>
<organism evidence="3 4">
    <name type="scientific">Dyadobacter luticola</name>
    <dbReference type="NCBI Taxonomy" id="1979387"/>
    <lineage>
        <taxon>Bacteria</taxon>
        <taxon>Pseudomonadati</taxon>
        <taxon>Bacteroidota</taxon>
        <taxon>Cytophagia</taxon>
        <taxon>Cytophagales</taxon>
        <taxon>Spirosomataceae</taxon>
        <taxon>Dyadobacter</taxon>
    </lineage>
</organism>
<dbReference type="Proteomes" id="UP000306402">
    <property type="component" value="Unassembled WGS sequence"/>
</dbReference>
<dbReference type="InterPro" id="IPR011761">
    <property type="entry name" value="ATP-grasp"/>
</dbReference>
<dbReference type="Pfam" id="PF08443">
    <property type="entry name" value="RimK"/>
    <property type="match status" value="1"/>
</dbReference>
<dbReference type="EMBL" id="VCEJ01000004">
    <property type="protein sequence ID" value="TLV01332.1"/>
    <property type="molecule type" value="Genomic_DNA"/>
</dbReference>
<evidence type="ECO:0000259" key="2">
    <source>
        <dbReference type="PROSITE" id="PS50975"/>
    </source>
</evidence>
<dbReference type="PANTHER" id="PTHR21621">
    <property type="entry name" value="RIBOSOMAL PROTEIN S6 MODIFICATION PROTEIN"/>
    <property type="match status" value="1"/>
</dbReference>
<dbReference type="SUPFAM" id="SSF56059">
    <property type="entry name" value="Glutathione synthetase ATP-binding domain-like"/>
    <property type="match status" value="1"/>
</dbReference>
<evidence type="ECO:0000256" key="1">
    <source>
        <dbReference type="PROSITE-ProRule" id="PRU00409"/>
    </source>
</evidence>
<name>A0A5R9KYE3_9BACT</name>
<accession>A0A5R9KYE3</accession>
<dbReference type="RefSeq" id="WP_138366703.1">
    <property type="nucleotide sequence ID" value="NZ_VCEJ01000004.1"/>
</dbReference>